<dbReference type="RefSeq" id="WP_011831475.1">
    <property type="nucleotide sequence ID" value="NC_008826.1"/>
</dbReference>
<organism evidence="1 2">
    <name type="scientific">Methylibium petroleiphilum (strain ATCC BAA-1232 / LMG 22953 / PM1)</name>
    <dbReference type="NCBI Taxonomy" id="420662"/>
    <lineage>
        <taxon>Bacteria</taxon>
        <taxon>Pseudomonadati</taxon>
        <taxon>Pseudomonadota</taxon>
        <taxon>Betaproteobacteria</taxon>
        <taxon>Burkholderiales</taxon>
        <taxon>Sphaerotilaceae</taxon>
        <taxon>Methylibium</taxon>
    </lineage>
</organism>
<gene>
    <name evidence="1" type="ordered locus">Mpe_B0081</name>
</gene>
<evidence type="ECO:0000313" key="1">
    <source>
        <dbReference type="EMBL" id="ABM96860.1"/>
    </source>
</evidence>
<sequence>MSLNITLKDGNGAFYVNQSTKQNAPKLEGFVEFSLDGEKDGPKLRLDAAAWTKDKDGLAYYSLSIGGLNGALFPEKEKKSAESPDYTGSVGPNRELRIVGWKRKAESNGEMYISLLISEPNRQGQRAPAAAGKEAAFI</sequence>
<geneLocation type="plasmid" evidence="1 2">
    <name>RPME01</name>
</geneLocation>
<dbReference type="HOGENOM" id="CLU_1642330_0_0_4"/>
<dbReference type="AlphaFoldDB" id="A2SMS1"/>
<dbReference type="eggNOG" id="ENOG50336QA">
    <property type="taxonomic scope" value="Bacteria"/>
</dbReference>
<evidence type="ECO:0000313" key="2">
    <source>
        <dbReference type="Proteomes" id="UP000000366"/>
    </source>
</evidence>
<protein>
    <submittedName>
        <fullName evidence="1">Uncharacterized protein</fullName>
    </submittedName>
</protein>
<keyword evidence="2" id="KW-1185">Reference proteome</keyword>
<dbReference type="Proteomes" id="UP000000366">
    <property type="component" value="Plasmid RPME01"/>
</dbReference>
<proteinExistence type="predicted"/>
<accession>A2SMS1</accession>
<reference evidence="1 2" key="1">
    <citation type="journal article" date="2007" name="J. Bacteriol.">
        <title>Whole-genome analysis of the methyl tert-butyl ether-degrading beta-proteobacterium Methylibium petroleiphilum PM1.</title>
        <authorList>
            <person name="Kane S.R."/>
            <person name="Chakicherla A.Y."/>
            <person name="Chain P.S.G."/>
            <person name="Schmidt R."/>
            <person name="Shin M.W."/>
            <person name="Legler T.C."/>
            <person name="Scow K.M."/>
            <person name="Larimer F.W."/>
            <person name="Lucas S.M."/>
            <person name="Richardson P.M."/>
            <person name="Hristova K.R."/>
        </authorList>
    </citation>
    <scope>NUCLEOTIDE SEQUENCE [LARGE SCALE GENOMIC DNA]</scope>
    <source>
        <strain evidence="2">ATCC BAA-1232 / LMG 22953 / PM1</strain>
        <plasmid evidence="1 2">RPME01</plasmid>
    </source>
</reference>
<name>A2SMS1_METPP</name>
<dbReference type="KEGG" id="mpt:Mpe_B0081"/>
<keyword evidence="1" id="KW-0614">Plasmid</keyword>
<dbReference type="EMBL" id="CP000556">
    <property type="protein sequence ID" value="ABM96860.1"/>
    <property type="molecule type" value="Genomic_DNA"/>
</dbReference>